<dbReference type="SUPFAM" id="SSF52833">
    <property type="entry name" value="Thioredoxin-like"/>
    <property type="match status" value="1"/>
</dbReference>
<keyword evidence="4" id="KW-1185">Reference proteome</keyword>
<feature type="signal peptide" evidence="2">
    <location>
        <begin position="1"/>
        <end position="18"/>
    </location>
</feature>
<evidence type="ECO:0000313" key="3">
    <source>
        <dbReference type="EMBL" id="MCG2460969.1"/>
    </source>
</evidence>
<name>A0AAE3EVB8_9FLAO</name>
<proteinExistence type="predicted"/>
<gene>
    <name evidence="3" type="ORF">K8352_09440</name>
</gene>
<dbReference type="InterPro" id="IPR036249">
    <property type="entry name" value="Thioredoxin-like_sf"/>
</dbReference>
<dbReference type="Gene3D" id="3.40.30.10">
    <property type="entry name" value="Glutaredoxin"/>
    <property type="match status" value="1"/>
</dbReference>
<dbReference type="RefSeq" id="WP_317902117.1">
    <property type="nucleotide sequence ID" value="NZ_JAIRBC010000012.1"/>
</dbReference>
<reference evidence="3" key="1">
    <citation type="submission" date="2023-02" db="EMBL/GenBank/DDBJ databases">
        <title>Genome of Flavobacteriaceae gen. nov. sp. strain F89.</title>
        <authorList>
            <person name="Wang Y."/>
        </authorList>
    </citation>
    <scope>NUCLEOTIDE SEQUENCE</scope>
    <source>
        <strain evidence="3">F89</strain>
    </source>
</reference>
<dbReference type="PANTHER" id="PTHR15337">
    <property type="entry name" value="ANTERIOR GRADIENT PROTEIN-RELATED"/>
    <property type="match status" value="1"/>
</dbReference>
<organism evidence="3 4">
    <name type="scientific">Cerina litoralis</name>
    <dbReference type="NCBI Taxonomy" id="2874477"/>
    <lineage>
        <taxon>Bacteria</taxon>
        <taxon>Pseudomonadati</taxon>
        <taxon>Bacteroidota</taxon>
        <taxon>Flavobacteriia</taxon>
        <taxon>Flavobacteriales</taxon>
        <taxon>Flavobacteriaceae</taxon>
        <taxon>Cerina</taxon>
    </lineage>
</organism>
<keyword evidence="1 2" id="KW-0732">Signal</keyword>
<sequence>MKYFALYLCLSMSLAVYSQDWQPNYAEAVATANEENKPILLVFSGSDWCGPCMKLDRDVWSSPEFEIYATRRLVLYRADFPRKKGHRLPKALAAENGRLAESYNPNGYFPLIVLLDKKQQVLGKTGYKKMPPQDYVSLLNSFVK</sequence>
<evidence type="ECO:0000256" key="2">
    <source>
        <dbReference type="SAM" id="SignalP"/>
    </source>
</evidence>
<dbReference type="Pfam" id="PF13899">
    <property type="entry name" value="Thioredoxin_7"/>
    <property type="match status" value="1"/>
</dbReference>
<evidence type="ECO:0000256" key="1">
    <source>
        <dbReference type="ARBA" id="ARBA00022729"/>
    </source>
</evidence>
<dbReference type="Proteomes" id="UP001200642">
    <property type="component" value="Unassembled WGS sequence"/>
</dbReference>
<dbReference type="InterPro" id="IPR051099">
    <property type="entry name" value="AGR/TXD"/>
</dbReference>
<accession>A0AAE3EVB8</accession>
<feature type="chain" id="PRO_5041954935" evidence="2">
    <location>
        <begin position="19"/>
        <end position="144"/>
    </location>
</feature>
<dbReference type="EMBL" id="JAIRBC010000012">
    <property type="protein sequence ID" value="MCG2460969.1"/>
    <property type="molecule type" value="Genomic_DNA"/>
</dbReference>
<dbReference type="AlphaFoldDB" id="A0AAE3EVB8"/>
<evidence type="ECO:0000313" key="4">
    <source>
        <dbReference type="Proteomes" id="UP001200642"/>
    </source>
</evidence>
<comment type="caution">
    <text evidence="3">The sequence shown here is derived from an EMBL/GenBank/DDBJ whole genome shotgun (WGS) entry which is preliminary data.</text>
</comment>
<dbReference type="PANTHER" id="PTHR15337:SF11">
    <property type="entry name" value="THIOREDOXIN DOMAIN-CONTAINING PROTEIN"/>
    <property type="match status" value="1"/>
</dbReference>
<protein>
    <submittedName>
        <fullName evidence="3">Thioredoxin family protein</fullName>
    </submittedName>
</protein>